<dbReference type="InParanoid" id="B0E002"/>
<dbReference type="HOGENOM" id="CLU_004617_2_2_1"/>
<dbReference type="InterPro" id="IPR012341">
    <property type="entry name" value="6hp_glycosidase-like_sf"/>
</dbReference>
<feature type="domain" description="Alpha fucosidase A-like C-terminal" evidence="3">
    <location>
        <begin position="791"/>
        <end position="831"/>
    </location>
</feature>
<dbReference type="Pfam" id="PF14498">
    <property type="entry name" value="Glyco_hyd_65N_2"/>
    <property type="match status" value="1"/>
</dbReference>
<dbReference type="InterPro" id="IPR008928">
    <property type="entry name" value="6-hairpin_glycosidase_sf"/>
</dbReference>
<dbReference type="GO" id="GO:0004560">
    <property type="term" value="F:alpha-L-fucosidase activity"/>
    <property type="evidence" value="ECO:0007669"/>
    <property type="project" value="InterPro"/>
</dbReference>
<evidence type="ECO:0000313" key="6">
    <source>
        <dbReference type="Proteomes" id="UP000001194"/>
    </source>
</evidence>
<evidence type="ECO:0000259" key="2">
    <source>
        <dbReference type="Pfam" id="PF14498"/>
    </source>
</evidence>
<sequence length="867" mass="94389">MGSDELLTSPSFLFLLMARLLLLVKLRILGAFVALIHLLGLTRAPAGFPHSGNGLWYNKPGTLWSRELLPVGNGYQAAMIPGGTMQEATQLNIESLWSGGPFADQAYNGGNKLPREQTAMAEAMQSIRQTIFNDPTGDIDTIEVLATDPGQYGSYAGAGYLLSNINSTGPVTGYSRWLDLDEGVARTTWTQAGAKYLRTTFCSHPTQACTQHITTTTPSASLPSLSYTFSPGLEHNLPAPNVTCLNSSSLLVRGFVSVAPSPPSMLYSFIFRVSASTASSSVRCIQFPVPSGSPPNATIEVTGTDNSAGLQEAHVTWVGSTDYSMDAGDAAHNFTFRGADPHSSLLALLLLSPATFSVQSLLDQHIQDYKATLTTPFCLSFSSSTWSIRNLVDIPTDILLSQYAIDAGGKANVYLEWVMFNYGRYLLASSARGLLPANLQGKWANGIGNAWSADSNINIQMNYWIAETTNLDVTQSLFDFLQKTLAPRGAETAKVLYNITRGWVTHNEIFGHTGMKLGGGTFAQWMIHVWDHFDHTNDVTWWKCQGWPLIKGVASFHLDKLIPDLYFNDSTLVVTPCNSPEQTPITFGCAHAQQLIWQLLNAVEKGFAASGDTDVVFLDEVRAKRDKMDKGLHIGSLGQLQEWKVEKDSLTDTHRHLSHLIGLYPGYAIISYDESLQGGGKQTTYTKDEVVSGALISLLHRGNGTGPDADSGWEKVWRAAAWAQLGDRDRFYHELSFAVSENFGENLFSLYDPSDSEAIFQIDGNLGYSAAVMNAIIQAPDVPTLATPLIITLLPALPKQWDTGSIKGVRVRGGISINLCWTEGKLKQASFSVDALIISRPVKVVYAGKVLRSFITSPGSREDITGL</sequence>
<dbReference type="InterPro" id="IPR016518">
    <property type="entry name" value="Alpha-L-fucosidase"/>
</dbReference>
<keyword evidence="1" id="KW-0472">Membrane</keyword>
<dbReference type="InterPro" id="IPR054363">
    <property type="entry name" value="GH95_cat"/>
</dbReference>
<evidence type="ECO:0000256" key="1">
    <source>
        <dbReference type="SAM" id="Phobius"/>
    </source>
</evidence>
<dbReference type="SUPFAM" id="SSF48208">
    <property type="entry name" value="Six-hairpin glycosidases"/>
    <property type="match status" value="1"/>
</dbReference>
<dbReference type="AlphaFoldDB" id="B0E002"/>
<dbReference type="GeneID" id="6085170"/>
<dbReference type="GO" id="GO:0005975">
    <property type="term" value="P:carbohydrate metabolic process"/>
    <property type="evidence" value="ECO:0007669"/>
    <property type="project" value="InterPro"/>
</dbReference>
<evidence type="ECO:0000259" key="4">
    <source>
        <dbReference type="Pfam" id="PF22124"/>
    </source>
</evidence>
<keyword evidence="1" id="KW-0812">Transmembrane</keyword>
<dbReference type="PANTHER" id="PTHR31084">
    <property type="entry name" value="ALPHA-L-FUCOSIDASE 2"/>
    <property type="match status" value="1"/>
</dbReference>
<dbReference type="KEGG" id="lbc:LACBIDRAFT_315175"/>
<dbReference type="EMBL" id="DS547158">
    <property type="protein sequence ID" value="EDQ99849.1"/>
    <property type="molecule type" value="Genomic_DNA"/>
</dbReference>
<proteinExistence type="predicted"/>
<dbReference type="InterPro" id="IPR027414">
    <property type="entry name" value="GH95_N_dom"/>
</dbReference>
<evidence type="ECO:0000313" key="5">
    <source>
        <dbReference type="EMBL" id="EDQ99849.1"/>
    </source>
</evidence>
<accession>B0E002</accession>
<keyword evidence="5" id="KW-0378">Hydrolase</keyword>
<reference evidence="5 6" key="1">
    <citation type="journal article" date="2008" name="Nature">
        <title>The genome of Laccaria bicolor provides insights into mycorrhizal symbiosis.</title>
        <authorList>
            <person name="Martin F."/>
            <person name="Aerts A."/>
            <person name="Ahren D."/>
            <person name="Brun A."/>
            <person name="Danchin E.G.J."/>
            <person name="Duchaussoy F."/>
            <person name="Gibon J."/>
            <person name="Kohler A."/>
            <person name="Lindquist E."/>
            <person name="Pereda V."/>
            <person name="Salamov A."/>
            <person name="Shapiro H.J."/>
            <person name="Wuyts J."/>
            <person name="Blaudez D."/>
            <person name="Buee M."/>
            <person name="Brokstein P."/>
            <person name="Canbaeck B."/>
            <person name="Cohen D."/>
            <person name="Courty P.E."/>
            <person name="Coutinho P.M."/>
            <person name="Delaruelle C."/>
            <person name="Detter J.C."/>
            <person name="Deveau A."/>
            <person name="DiFazio S."/>
            <person name="Duplessis S."/>
            <person name="Fraissinet-Tachet L."/>
            <person name="Lucic E."/>
            <person name="Frey-Klett P."/>
            <person name="Fourrey C."/>
            <person name="Feussner I."/>
            <person name="Gay G."/>
            <person name="Grimwood J."/>
            <person name="Hoegger P.J."/>
            <person name="Jain P."/>
            <person name="Kilaru S."/>
            <person name="Labbe J."/>
            <person name="Lin Y.C."/>
            <person name="Legue V."/>
            <person name="Le Tacon F."/>
            <person name="Marmeisse R."/>
            <person name="Melayah D."/>
            <person name="Montanini B."/>
            <person name="Muratet M."/>
            <person name="Nehls U."/>
            <person name="Niculita-Hirzel H."/>
            <person name="Oudot-Le Secq M.P."/>
            <person name="Peter M."/>
            <person name="Quesneville H."/>
            <person name="Rajashekar B."/>
            <person name="Reich M."/>
            <person name="Rouhier N."/>
            <person name="Schmutz J."/>
            <person name="Yin T."/>
            <person name="Chalot M."/>
            <person name="Henrissat B."/>
            <person name="Kuees U."/>
            <person name="Lucas S."/>
            <person name="Van de Peer Y."/>
            <person name="Podila G.K."/>
            <person name="Polle A."/>
            <person name="Pukkila P.J."/>
            <person name="Richardson P.M."/>
            <person name="Rouze P."/>
            <person name="Sanders I.R."/>
            <person name="Stajich J.E."/>
            <person name="Tunlid A."/>
            <person name="Tuskan G."/>
            <person name="Grigoriev I.V."/>
        </authorList>
    </citation>
    <scope>NUCLEOTIDE SEQUENCE [LARGE SCALE GENOMIC DNA]</scope>
    <source>
        <strain evidence="6">S238N-H82 / ATCC MYA-4686</strain>
    </source>
</reference>
<dbReference type="PIRSF" id="PIRSF007663">
    <property type="entry name" value="UCP007663"/>
    <property type="match status" value="1"/>
</dbReference>
<keyword evidence="6" id="KW-1185">Reference proteome</keyword>
<dbReference type="Proteomes" id="UP000001194">
    <property type="component" value="Unassembled WGS sequence"/>
</dbReference>
<evidence type="ECO:0000259" key="3">
    <source>
        <dbReference type="Pfam" id="PF21307"/>
    </source>
</evidence>
<feature type="domain" description="Glycosyl hydrolase family 95 catalytic" evidence="4">
    <location>
        <begin position="358"/>
        <end position="774"/>
    </location>
</feature>
<dbReference type="OrthoDB" id="2848340at2759"/>
<dbReference type="Gene3D" id="1.50.10.10">
    <property type="match status" value="1"/>
</dbReference>
<feature type="domain" description="Glycosyl hydrolase family 95 N-terminal" evidence="2">
    <location>
        <begin position="55"/>
        <end position="280"/>
    </location>
</feature>
<organism evidence="6">
    <name type="scientific">Laccaria bicolor (strain S238N-H82 / ATCC MYA-4686)</name>
    <name type="common">Bicoloured deceiver</name>
    <name type="synonym">Laccaria laccata var. bicolor</name>
    <dbReference type="NCBI Taxonomy" id="486041"/>
    <lineage>
        <taxon>Eukaryota</taxon>
        <taxon>Fungi</taxon>
        <taxon>Dikarya</taxon>
        <taxon>Basidiomycota</taxon>
        <taxon>Agaricomycotina</taxon>
        <taxon>Agaricomycetes</taxon>
        <taxon>Agaricomycetidae</taxon>
        <taxon>Agaricales</taxon>
        <taxon>Agaricineae</taxon>
        <taxon>Hydnangiaceae</taxon>
        <taxon>Laccaria</taxon>
    </lineage>
</organism>
<dbReference type="InterPro" id="IPR049053">
    <property type="entry name" value="AFCA-like_C"/>
</dbReference>
<gene>
    <name evidence="5" type="ORF">LACBIDRAFT_315175</name>
</gene>
<dbReference type="PANTHER" id="PTHR31084:SF3">
    <property type="entry name" value="ALPHA-FUCOSIDASE A"/>
    <property type="match status" value="1"/>
</dbReference>
<feature type="transmembrane region" description="Helical" evidence="1">
    <location>
        <begin position="12"/>
        <end position="39"/>
    </location>
</feature>
<name>B0E002_LACBS</name>
<keyword evidence="1" id="KW-1133">Transmembrane helix</keyword>
<dbReference type="Pfam" id="PF22124">
    <property type="entry name" value="Glyco_hydro_95_cat"/>
    <property type="match status" value="1"/>
</dbReference>
<protein>
    <submittedName>
        <fullName evidence="5">Glycoside hydrolase family 95 protein</fullName>
    </submittedName>
</protein>
<dbReference type="Pfam" id="PF21307">
    <property type="entry name" value="Glyco_hydro_95_C"/>
    <property type="match status" value="1"/>
</dbReference>
<dbReference type="RefSeq" id="XP_001889541.1">
    <property type="nucleotide sequence ID" value="XM_001889506.1"/>
</dbReference>